<evidence type="ECO:0000313" key="3">
    <source>
        <dbReference type="EMBL" id="GGC76116.1"/>
    </source>
</evidence>
<keyword evidence="4" id="KW-1185">Reference proteome</keyword>
<feature type="domain" description="Hemerythrin-like" evidence="2">
    <location>
        <begin position="3"/>
        <end position="118"/>
    </location>
</feature>
<dbReference type="PANTHER" id="PTHR35585:SF1">
    <property type="entry name" value="HHE DOMAIN PROTEIN (AFU_ORTHOLOGUE AFUA_4G00730)"/>
    <property type="match status" value="1"/>
</dbReference>
<reference evidence="3" key="1">
    <citation type="journal article" date="2014" name="Int. J. Syst. Evol. Microbiol.">
        <title>Complete genome sequence of Corynebacterium casei LMG S-19264T (=DSM 44701T), isolated from a smear-ripened cheese.</title>
        <authorList>
            <consortium name="US DOE Joint Genome Institute (JGI-PGF)"/>
            <person name="Walter F."/>
            <person name="Albersmeier A."/>
            <person name="Kalinowski J."/>
            <person name="Ruckert C."/>
        </authorList>
    </citation>
    <scope>NUCLEOTIDE SEQUENCE</scope>
    <source>
        <strain evidence="3">CGMCC 1.10998</strain>
    </source>
</reference>
<evidence type="ECO:0000259" key="2">
    <source>
        <dbReference type="Pfam" id="PF01814"/>
    </source>
</evidence>
<dbReference type="Gene3D" id="1.20.120.520">
    <property type="entry name" value="nmb1532 protein domain like"/>
    <property type="match status" value="1"/>
</dbReference>
<protein>
    <submittedName>
        <fullName evidence="3">Hemerythrin</fullName>
    </submittedName>
</protein>
<evidence type="ECO:0000256" key="1">
    <source>
        <dbReference type="SAM" id="MobiDB-lite"/>
    </source>
</evidence>
<dbReference type="EMBL" id="BMED01000002">
    <property type="protein sequence ID" value="GGC76116.1"/>
    <property type="molecule type" value="Genomic_DNA"/>
</dbReference>
<feature type="region of interest" description="Disordered" evidence="1">
    <location>
        <begin position="138"/>
        <end position="161"/>
    </location>
</feature>
<feature type="compositionally biased region" description="Acidic residues" evidence="1">
    <location>
        <begin position="152"/>
        <end position="161"/>
    </location>
</feature>
<dbReference type="Pfam" id="PF01814">
    <property type="entry name" value="Hemerythrin"/>
    <property type="match status" value="1"/>
</dbReference>
<name>A0A916UK74_9BURK</name>
<organism evidence="3 4">
    <name type="scientific">Undibacterium terreum</name>
    <dbReference type="NCBI Taxonomy" id="1224302"/>
    <lineage>
        <taxon>Bacteria</taxon>
        <taxon>Pseudomonadati</taxon>
        <taxon>Pseudomonadota</taxon>
        <taxon>Betaproteobacteria</taxon>
        <taxon>Burkholderiales</taxon>
        <taxon>Oxalobacteraceae</taxon>
        <taxon>Undibacterium</taxon>
    </lineage>
</organism>
<accession>A0A916UK74</accession>
<gene>
    <name evidence="3" type="ORF">GCM10011396_24210</name>
</gene>
<evidence type="ECO:0000313" key="4">
    <source>
        <dbReference type="Proteomes" id="UP000637423"/>
    </source>
</evidence>
<dbReference type="InterPro" id="IPR012312">
    <property type="entry name" value="Hemerythrin-like"/>
</dbReference>
<dbReference type="AlphaFoldDB" id="A0A916UK74"/>
<sequence>MDAIKLLTSQHRSLEATLKKALAAKTDGGQYKLFAKAADELSVHISSEEQIFYPAVKAIKTEDILLESLEEHLSLKRLVADLVELMPEDETFQPKLKVLSEQAEHHHKEEEENLFPKVKKLLTEKELDDLGTEMKSLQSALKKQGDPRESVIDETLEAQGL</sequence>
<proteinExistence type="predicted"/>
<dbReference type="PANTHER" id="PTHR35585">
    <property type="entry name" value="HHE DOMAIN PROTEIN (AFU_ORTHOLOGUE AFUA_4G00730)"/>
    <property type="match status" value="1"/>
</dbReference>
<dbReference type="RefSeq" id="WP_188566299.1">
    <property type="nucleotide sequence ID" value="NZ_BMED01000002.1"/>
</dbReference>
<reference evidence="3" key="2">
    <citation type="submission" date="2020-09" db="EMBL/GenBank/DDBJ databases">
        <authorList>
            <person name="Sun Q."/>
            <person name="Zhou Y."/>
        </authorList>
    </citation>
    <scope>NUCLEOTIDE SEQUENCE</scope>
    <source>
        <strain evidence="3">CGMCC 1.10998</strain>
    </source>
</reference>
<dbReference type="Proteomes" id="UP000637423">
    <property type="component" value="Unassembled WGS sequence"/>
</dbReference>
<comment type="caution">
    <text evidence="3">The sequence shown here is derived from an EMBL/GenBank/DDBJ whole genome shotgun (WGS) entry which is preliminary data.</text>
</comment>